<evidence type="ECO:0000256" key="3">
    <source>
        <dbReference type="SAM" id="Coils"/>
    </source>
</evidence>
<dbReference type="FunFam" id="3.30.70.270:FF:000001">
    <property type="entry name" value="Diguanylate cyclase domain protein"/>
    <property type="match status" value="1"/>
</dbReference>
<dbReference type="Gene3D" id="3.30.70.270">
    <property type="match status" value="1"/>
</dbReference>
<dbReference type="GO" id="GO:0003824">
    <property type="term" value="F:catalytic activity"/>
    <property type="evidence" value="ECO:0007669"/>
    <property type="project" value="UniProtKB-ARBA"/>
</dbReference>
<name>A0A4R0Z1G1_9GAMM</name>
<dbReference type="InterPro" id="IPR029787">
    <property type="entry name" value="Nucleotide_cyclase"/>
</dbReference>
<dbReference type="PANTHER" id="PTHR46663:SF2">
    <property type="entry name" value="GGDEF DOMAIN-CONTAINING PROTEIN"/>
    <property type="match status" value="1"/>
</dbReference>
<feature type="domain" description="GGDEF" evidence="5">
    <location>
        <begin position="195"/>
        <end position="330"/>
    </location>
</feature>
<feature type="domain" description="Response regulatory" evidence="4">
    <location>
        <begin position="7"/>
        <end position="124"/>
    </location>
</feature>
<evidence type="ECO:0000313" key="7">
    <source>
        <dbReference type="Proteomes" id="UP000291822"/>
    </source>
</evidence>
<dbReference type="AlphaFoldDB" id="A0A4R0Z1G1"/>
<dbReference type="EMBL" id="SJTG01000001">
    <property type="protein sequence ID" value="TCI12100.1"/>
    <property type="molecule type" value="Genomic_DNA"/>
</dbReference>
<dbReference type="InterPro" id="IPR011006">
    <property type="entry name" value="CheY-like_superfamily"/>
</dbReference>
<comment type="caution">
    <text evidence="6">The sequence shown here is derived from an EMBL/GenBank/DDBJ whole genome shotgun (WGS) entry which is preliminary data.</text>
</comment>
<dbReference type="Gene3D" id="3.40.50.2300">
    <property type="match status" value="1"/>
</dbReference>
<dbReference type="SMART" id="SM00448">
    <property type="entry name" value="REC"/>
    <property type="match status" value="1"/>
</dbReference>
<feature type="modified residue" description="4-aspartylphosphate" evidence="2">
    <location>
        <position position="56"/>
    </location>
</feature>
<evidence type="ECO:0000259" key="4">
    <source>
        <dbReference type="PROSITE" id="PS50110"/>
    </source>
</evidence>
<proteinExistence type="predicted"/>
<feature type="coiled-coil region" evidence="3">
    <location>
        <begin position="130"/>
        <end position="160"/>
    </location>
</feature>
<dbReference type="InterPro" id="IPR052163">
    <property type="entry name" value="DGC-Regulatory_Protein"/>
</dbReference>
<dbReference type="Pfam" id="PF00072">
    <property type="entry name" value="Response_reg"/>
    <property type="match status" value="1"/>
</dbReference>
<organism evidence="6 7">
    <name type="scientific">Dyella soli</name>
    <dbReference type="NCBI Taxonomy" id="522319"/>
    <lineage>
        <taxon>Bacteria</taxon>
        <taxon>Pseudomonadati</taxon>
        <taxon>Pseudomonadota</taxon>
        <taxon>Gammaproteobacteria</taxon>
        <taxon>Lysobacterales</taxon>
        <taxon>Rhodanobacteraceae</taxon>
        <taxon>Dyella</taxon>
    </lineage>
</organism>
<keyword evidence="3" id="KW-0175">Coiled coil</keyword>
<dbReference type="GO" id="GO:0000160">
    <property type="term" value="P:phosphorelay signal transduction system"/>
    <property type="evidence" value="ECO:0007669"/>
    <property type="project" value="InterPro"/>
</dbReference>
<dbReference type="InterPro" id="IPR043128">
    <property type="entry name" value="Rev_trsase/Diguanyl_cyclase"/>
</dbReference>
<dbReference type="CDD" id="cd01949">
    <property type="entry name" value="GGDEF"/>
    <property type="match status" value="1"/>
</dbReference>
<evidence type="ECO:0000259" key="5">
    <source>
        <dbReference type="PROSITE" id="PS50887"/>
    </source>
</evidence>
<dbReference type="PROSITE" id="PS50110">
    <property type="entry name" value="RESPONSE_REGULATORY"/>
    <property type="match status" value="1"/>
</dbReference>
<dbReference type="InterPro" id="IPR001789">
    <property type="entry name" value="Sig_transdc_resp-reg_receiver"/>
</dbReference>
<dbReference type="InterPro" id="IPR000160">
    <property type="entry name" value="GGDEF_dom"/>
</dbReference>
<comment type="cofactor">
    <cofactor evidence="1">
        <name>Mg(2+)</name>
        <dbReference type="ChEBI" id="CHEBI:18420"/>
    </cofactor>
</comment>
<dbReference type="Pfam" id="PF00990">
    <property type="entry name" value="GGDEF"/>
    <property type="match status" value="1"/>
</dbReference>
<dbReference type="SMART" id="SM00267">
    <property type="entry name" value="GGDEF"/>
    <property type="match status" value="1"/>
</dbReference>
<dbReference type="NCBIfam" id="TIGR00254">
    <property type="entry name" value="GGDEF"/>
    <property type="match status" value="1"/>
</dbReference>
<dbReference type="SUPFAM" id="SSF55073">
    <property type="entry name" value="Nucleotide cyclase"/>
    <property type="match status" value="1"/>
</dbReference>
<evidence type="ECO:0000313" key="6">
    <source>
        <dbReference type="EMBL" id="TCI12100.1"/>
    </source>
</evidence>
<keyword evidence="7" id="KW-1185">Reference proteome</keyword>
<gene>
    <name evidence="6" type="ORF">EZM97_01670</name>
</gene>
<dbReference type="Proteomes" id="UP000291822">
    <property type="component" value="Unassembled WGS sequence"/>
</dbReference>
<dbReference type="SUPFAM" id="SSF52172">
    <property type="entry name" value="CheY-like"/>
    <property type="match status" value="1"/>
</dbReference>
<dbReference type="PROSITE" id="PS50887">
    <property type="entry name" value="GGDEF"/>
    <property type="match status" value="1"/>
</dbReference>
<dbReference type="PANTHER" id="PTHR46663">
    <property type="entry name" value="DIGUANYLATE CYCLASE DGCT-RELATED"/>
    <property type="match status" value="1"/>
</dbReference>
<accession>A0A4R0Z1G1</accession>
<reference evidence="6 7" key="1">
    <citation type="submission" date="2019-02" db="EMBL/GenBank/DDBJ databases">
        <title>Dyella amyloliquefaciens sp. nov., isolated from forest soil.</title>
        <authorList>
            <person name="Gao Z.-H."/>
            <person name="Qiu L.-H."/>
        </authorList>
    </citation>
    <scope>NUCLEOTIDE SEQUENCE [LARGE SCALE GENOMIC DNA]</scope>
    <source>
        <strain evidence="6 7">KACC 12747</strain>
    </source>
</reference>
<evidence type="ECO:0000256" key="1">
    <source>
        <dbReference type="ARBA" id="ARBA00001946"/>
    </source>
</evidence>
<keyword evidence="2" id="KW-0597">Phosphoprotein</keyword>
<protein>
    <submittedName>
        <fullName evidence="6">Diguanylate cyclase</fullName>
    </submittedName>
</protein>
<sequence length="330" mass="36033">MTPTAPKILVVDDTPANLVAMRRLLADSGAQLFEASSGNEALTMCLDHDFALILLDVNMPEMDGFEVAALLGEAERLRETPIIFVTAAYADDINRLKGYRFGAVDYIAKPINDVVLQSKVRIFLDLYDARAQLRYALDALSERNRELNEEIAERKRIEAQILHQATHDMLTGLPNRALFHDRLHTAMQRAPRQSTGFALALLDIDGFKGVNDTHGHPAGDALLCAIATRLRDELRADDTVARLGGDEFALILENVSDVDLLMERCRALGARLAEPYPLHGRQGAFDARVSASIGIAVCGGAGIDEELIQAADRALYAAKDGGKNQCVLAD</sequence>
<evidence type="ECO:0000256" key="2">
    <source>
        <dbReference type="PROSITE-ProRule" id="PRU00169"/>
    </source>
</evidence>
<dbReference type="RefSeq" id="WP_131151120.1">
    <property type="nucleotide sequence ID" value="NZ_SJTG01000001.1"/>
</dbReference>